<feature type="compositionally biased region" description="Polar residues" evidence="7">
    <location>
        <begin position="1615"/>
        <end position="1625"/>
    </location>
</feature>
<name>A0AAW1F668_ZOAVI</name>
<dbReference type="Pfam" id="PF15276">
    <property type="entry name" value="PP1_bind"/>
    <property type="match status" value="1"/>
</dbReference>
<protein>
    <recommendedName>
        <fullName evidence="8">FHA domain-containing protein</fullName>
    </recommendedName>
</protein>
<feature type="compositionally biased region" description="Basic and acidic residues" evidence="7">
    <location>
        <begin position="219"/>
        <end position="241"/>
    </location>
</feature>
<dbReference type="PANTHER" id="PTHR21603:SF17">
    <property type="entry name" value="PROLIFERATION MARKER PROTEIN KI-67"/>
    <property type="match status" value="1"/>
</dbReference>
<evidence type="ECO:0000259" key="8">
    <source>
        <dbReference type="PROSITE" id="PS50006"/>
    </source>
</evidence>
<organism evidence="9 10">
    <name type="scientific">Zoarces viviparus</name>
    <name type="common">Viviparous eelpout</name>
    <name type="synonym">Blennius viviparus</name>
    <dbReference type="NCBI Taxonomy" id="48416"/>
    <lineage>
        <taxon>Eukaryota</taxon>
        <taxon>Metazoa</taxon>
        <taxon>Chordata</taxon>
        <taxon>Craniata</taxon>
        <taxon>Vertebrata</taxon>
        <taxon>Euteleostomi</taxon>
        <taxon>Actinopterygii</taxon>
        <taxon>Neopterygii</taxon>
        <taxon>Teleostei</taxon>
        <taxon>Neoteleostei</taxon>
        <taxon>Acanthomorphata</taxon>
        <taxon>Eupercaria</taxon>
        <taxon>Perciformes</taxon>
        <taxon>Cottioidei</taxon>
        <taxon>Zoarcales</taxon>
        <taxon>Zoarcidae</taxon>
        <taxon>Zoarcinae</taxon>
        <taxon>Zoarces</taxon>
    </lineage>
</organism>
<keyword evidence="3" id="KW-0597">Phosphoprotein</keyword>
<feature type="compositionally biased region" description="Basic and acidic residues" evidence="7">
    <location>
        <begin position="1653"/>
        <end position="1664"/>
    </location>
</feature>
<feature type="compositionally biased region" description="Polar residues" evidence="7">
    <location>
        <begin position="948"/>
        <end position="958"/>
    </location>
</feature>
<evidence type="ECO:0000256" key="6">
    <source>
        <dbReference type="ARBA" id="ARBA00023306"/>
    </source>
</evidence>
<feature type="compositionally biased region" description="Polar residues" evidence="7">
    <location>
        <begin position="1469"/>
        <end position="1478"/>
    </location>
</feature>
<feature type="compositionally biased region" description="Basic and acidic residues" evidence="7">
    <location>
        <begin position="354"/>
        <end position="366"/>
    </location>
</feature>
<dbReference type="SMART" id="SM01295">
    <property type="entry name" value="K167R"/>
    <property type="match status" value="1"/>
</dbReference>
<dbReference type="GO" id="GO:0007088">
    <property type="term" value="P:regulation of mitotic nuclear division"/>
    <property type="evidence" value="ECO:0007669"/>
    <property type="project" value="TreeGrafter"/>
</dbReference>
<feature type="compositionally biased region" description="Basic and acidic residues" evidence="7">
    <location>
        <begin position="1242"/>
        <end position="1251"/>
    </location>
</feature>
<dbReference type="InterPro" id="IPR012568">
    <property type="entry name" value="KI67R"/>
</dbReference>
<feature type="domain" description="FHA" evidence="8">
    <location>
        <begin position="26"/>
        <end position="76"/>
    </location>
</feature>
<feature type="compositionally biased region" description="Low complexity" evidence="7">
    <location>
        <begin position="128"/>
        <end position="141"/>
    </location>
</feature>
<dbReference type="CDD" id="cd22673">
    <property type="entry name" value="FHA_Ki67"/>
    <property type="match status" value="1"/>
</dbReference>
<evidence type="ECO:0000256" key="4">
    <source>
        <dbReference type="ARBA" id="ARBA00022843"/>
    </source>
</evidence>
<feature type="region of interest" description="Disordered" evidence="7">
    <location>
        <begin position="1002"/>
        <end position="1028"/>
    </location>
</feature>
<dbReference type="Gene3D" id="2.60.200.20">
    <property type="match status" value="1"/>
</dbReference>
<evidence type="ECO:0000256" key="5">
    <source>
        <dbReference type="ARBA" id="ARBA00023242"/>
    </source>
</evidence>
<feature type="region of interest" description="Disordered" evidence="7">
    <location>
        <begin position="1064"/>
        <end position="1491"/>
    </location>
</feature>
<dbReference type="InterPro" id="IPR029334">
    <property type="entry name" value="PP1-bd"/>
</dbReference>
<feature type="compositionally biased region" description="Low complexity" evidence="7">
    <location>
        <begin position="434"/>
        <end position="445"/>
    </location>
</feature>
<evidence type="ECO:0000256" key="3">
    <source>
        <dbReference type="ARBA" id="ARBA00022553"/>
    </source>
</evidence>
<dbReference type="GO" id="GO:0051983">
    <property type="term" value="P:regulation of chromosome segregation"/>
    <property type="evidence" value="ECO:0007669"/>
    <property type="project" value="TreeGrafter"/>
</dbReference>
<proteinExistence type="predicted"/>
<dbReference type="GO" id="GO:0005634">
    <property type="term" value="C:nucleus"/>
    <property type="evidence" value="ECO:0007669"/>
    <property type="project" value="UniProtKB-SubCell"/>
</dbReference>
<feature type="compositionally biased region" description="Basic and acidic residues" evidence="7">
    <location>
        <begin position="1416"/>
        <end position="1430"/>
    </location>
</feature>
<feature type="compositionally biased region" description="Low complexity" evidence="7">
    <location>
        <begin position="1603"/>
        <end position="1614"/>
    </location>
</feature>
<dbReference type="GO" id="GO:0005694">
    <property type="term" value="C:chromosome"/>
    <property type="evidence" value="ECO:0007669"/>
    <property type="project" value="TreeGrafter"/>
</dbReference>
<keyword evidence="2" id="KW-1017">Isopeptide bond</keyword>
<keyword evidence="6" id="KW-0131">Cell cycle</keyword>
<keyword evidence="4" id="KW-0832">Ubl conjugation</keyword>
<reference evidence="9 10" key="1">
    <citation type="journal article" date="2024" name="Genome Biol. Evol.">
        <title>Chromosome-level genome assembly of the viviparous eelpout Zoarces viviparus.</title>
        <authorList>
            <person name="Fuhrmann N."/>
            <person name="Brasseur M.V."/>
            <person name="Bakowski C.E."/>
            <person name="Podsiadlowski L."/>
            <person name="Prost S."/>
            <person name="Krehenwinkel H."/>
            <person name="Mayer C."/>
        </authorList>
    </citation>
    <scope>NUCLEOTIDE SEQUENCE [LARGE SCALE GENOMIC DNA]</scope>
    <source>
        <strain evidence="9">NO-MEL_2022_Ind0_liver</strain>
    </source>
</reference>
<dbReference type="PANTHER" id="PTHR21603">
    <property type="entry name" value="ANTIGEN KI-67-LIKE PROTEIN"/>
    <property type="match status" value="1"/>
</dbReference>
<evidence type="ECO:0000313" key="10">
    <source>
        <dbReference type="Proteomes" id="UP001488805"/>
    </source>
</evidence>
<dbReference type="SUPFAM" id="SSF49879">
    <property type="entry name" value="SMAD/FHA domain"/>
    <property type="match status" value="1"/>
</dbReference>
<feature type="compositionally biased region" description="Polar residues" evidence="7">
    <location>
        <begin position="198"/>
        <end position="211"/>
    </location>
</feature>
<gene>
    <name evidence="9" type="ORF">VZT92_011427</name>
</gene>
<evidence type="ECO:0000256" key="2">
    <source>
        <dbReference type="ARBA" id="ARBA00022499"/>
    </source>
</evidence>
<dbReference type="InterPro" id="IPR000253">
    <property type="entry name" value="FHA_dom"/>
</dbReference>
<dbReference type="PROSITE" id="PS50006">
    <property type="entry name" value="FHA_DOMAIN"/>
    <property type="match status" value="1"/>
</dbReference>
<feature type="compositionally biased region" description="Basic and acidic residues" evidence="7">
    <location>
        <begin position="1697"/>
        <end position="1708"/>
    </location>
</feature>
<feature type="compositionally biased region" description="Basic and acidic residues" evidence="7">
    <location>
        <begin position="1517"/>
        <end position="1540"/>
    </location>
</feature>
<dbReference type="SMART" id="SM00240">
    <property type="entry name" value="FHA"/>
    <property type="match status" value="1"/>
</dbReference>
<dbReference type="Proteomes" id="UP001488805">
    <property type="component" value="Unassembled WGS sequence"/>
</dbReference>
<keyword evidence="5" id="KW-0539">Nucleus</keyword>
<feature type="region of interest" description="Disordered" evidence="7">
    <location>
        <begin position="128"/>
        <end position="149"/>
    </location>
</feature>
<feature type="region of interest" description="Disordered" evidence="7">
    <location>
        <begin position="1517"/>
        <end position="1664"/>
    </location>
</feature>
<evidence type="ECO:0000256" key="1">
    <source>
        <dbReference type="ARBA" id="ARBA00004123"/>
    </source>
</evidence>
<dbReference type="EMBL" id="JBCEZU010000100">
    <property type="protein sequence ID" value="KAK9529878.1"/>
    <property type="molecule type" value="Genomic_DNA"/>
</dbReference>
<evidence type="ECO:0000256" key="7">
    <source>
        <dbReference type="SAM" id="MobiDB-lite"/>
    </source>
</evidence>
<dbReference type="InterPro" id="IPR008984">
    <property type="entry name" value="SMAD_FHA_dom_sf"/>
</dbReference>
<feature type="compositionally biased region" description="Basic residues" evidence="7">
    <location>
        <begin position="1755"/>
        <end position="1764"/>
    </location>
</feature>
<feature type="region of interest" description="Disordered" evidence="7">
    <location>
        <begin position="195"/>
        <end position="458"/>
    </location>
</feature>
<comment type="subcellular location">
    <subcellularLocation>
        <location evidence="1">Nucleus</location>
    </subcellularLocation>
</comment>
<comment type="caution">
    <text evidence="9">The sequence shown here is derived from an EMBL/GenBank/DDBJ whole genome shotgun (WGS) entry which is preliminary data.</text>
</comment>
<feature type="compositionally biased region" description="Polar residues" evidence="7">
    <location>
        <begin position="1125"/>
        <end position="1145"/>
    </location>
</feature>
<dbReference type="Pfam" id="PF00498">
    <property type="entry name" value="FHA"/>
    <property type="match status" value="1"/>
</dbReference>
<feature type="compositionally biased region" description="Polar residues" evidence="7">
    <location>
        <begin position="1172"/>
        <end position="1185"/>
    </location>
</feature>
<feature type="region of interest" description="Disordered" evidence="7">
    <location>
        <begin position="1685"/>
        <end position="1764"/>
    </location>
</feature>
<evidence type="ECO:0000313" key="9">
    <source>
        <dbReference type="EMBL" id="KAK9529878.1"/>
    </source>
</evidence>
<accession>A0AAW1F668</accession>
<feature type="region of interest" description="Disordered" evidence="7">
    <location>
        <begin position="701"/>
        <end position="725"/>
    </location>
</feature>
<feature type="region of interest" description="Disordered" evidence="7">
    <location>
        <begin position="941"/>
        <end position="963"/>
    </location>
</feature>
<feature type="region of interest" description="Disordered" evidence="7">
    <location>
        <begin position="1036"/>
        <end position="1055"/>
    </location>
</feature>
<sequence>MPLHGKIVVIKRTGGDGTEFPLTAACLFGRKPDCDIRIQLPQVSKEHCRIDFNENKEIILTNLSSANPTLVNGEVLQQSERLKHGDVITVIDRSFRFEYPPPPTPKKRSSIGGKTDTFKVLQNQQVGDTVSTETGETVSTDPHLKDGTNHEHIQRPLEKAVEMETKEGESLQQSKPASPFSDLYQMIKKSLDVKTPRKSSASVLQTPTSRFCTPKPASVRKDDGNLVIATEDHITPKKDEAEVSSVADETKLEAGNVSNGTPKSVKKQRRSVQVQEAENAAGSEATSPQKRIRTPPKRFTACEVVEQISATPKSPVRRRSKEAKPAETKEQEEEAVTSPKTERLQKASPRSSGKVKETSKKRKSEELEADLLTSQMKKKRVSFGGSLCPELFDKRLPPNSPLRKGADPRRSLCVAKPKPSLLRRASAIGLLQDKTPTTGKTPSPKAASPARGRSPTVQGRFSVSHIDTPSPVADDAFTEQVSLVTATHPRRTCTSREAPCLAKVMRRRSGISRASMKVKNSWAEIVRFGQTKAQVAAPAKRTVTKKTRKKAVAKPQTPVRKLISHVSTGHADSPVTIVVGRAHKQKVIPPTGAAPKLVPNIALFEKNMKTAENLTGISEMLKTPASERRMRSVISEDDAPKTLVGGLGTSAVEPSVLNTPEETGEMMVSPLSVSATVKDRSYNSEAVQRLFDNDQEASVVGAAPAAEDSSELQRPDVKTTSVATPKQKPELPECLTGVKRMMKTPRQKAEPIEDLRGKLLRTPKQKPENQECLTGVKRMMATPRREAEPVEDIKVELLTTPEEQEGLTEVKRICETPQPAVELLEDDRTPVEAPKALEACEVLVKTPARVQESEDLSEIRDVTAAKSSPLVCLSDGRRTAETPKEESAAVEDLVGVKRLVKTPRVKAQPVEENFGIERLVKTPRLSADAPVEDVEEVQELMEEPLTEPSAQPETSEVADQTPLDRDEDVAKELVFALEEPTDVPSGHDDNEPSDAVETISQAAVDENLCVENPTVDTDEKLSEEQPEVEAATIKVTEMETTASHPDHEKSVLDGTLKTVESLAAERSDEAVVCAPVRGRRGKKTEATAPPAVRQSRGRNAKSQGSPAEDQPEMAPENAVEATLVTEISSEAVSDQTSPINENESTPPEEEAVVKPTRGRKPKQTAVEPPQPEQSESVTADAQPQKSIPAHEKPKRGRKPKPDAVEQNEVAEDTVVAVETKQQPPVRAKRGRTVKQEEEEEKLESSSKETVNHEASGSAAPLEKAVLKPKRGRKAKQPEESVTEQQDVSTSHSEDVPQADATKEADAMETAPQAPVTESLPEEETVMSKVPELDAAVQKRSGRGRKVKPVESNSAEEKQEAAEICDEAVVCAPVRGRRGKKTEATAPSAVRQSRGRNAKSQESPAEDQPEMAPENAVLEKPKRGRKPKPDAVEQNEVAEDSAVAVETKQQPPVRAKRGRTAKQEEEKLKSTSAETTKSQEPAKKLKRTRKAEQEHVEAIEMVVPEEADAPLVAEPVKMSEEAAKPKRGRKATEVSSTDKVKRGTRGKRVTEEGGVTSVPEEAEEKNTSEPAAPVMKQSRARGTKASIKTEVSQAVPAKRARRGAAALEETSAESTVQVSEPVSTSVEPARRGRRAAAKPAASEATVTSEQAEPTEDKAVVEDSKKRSVKWKEEFEVYEIPKVKAVRGRKSKLGGQVDAESKTGPKAADRTEEEDLSDKVVAAQPVKRTRRGPKVADVTADEAESTSRVESVEAPPKTRRGRAAKN</sequence>
<keyword evidence="10" id="KW-1185">Reference proteome</keyword>